<dbReference type="EMBL" id="JAAVXB010000002">
    <property type="protein sequence ID" value="NKF21564.1"/>
    <property type="molecule type" value="Genomic_DNA"/>
</dbReference>
<keyword evidence="3" id="KW-1185">Reference proteome</keyword>
<dbReference type="AlphaFoldDB" id="A0A970B7T6"/>
<accession>A0A970B7T6</accession>
<evidence type="ECO:0000313" key="3">
    <source>
        <dbReference type="Proteomes" id="UP000653472"/>
    </source>
</evidence>
<protein>
    <submittedName>
        <fullName evidence="2">Uncharacterized protein</fullName>
    </submittedName>
</protein>
<organism evidence="2 3">
    <name type="scientific">Solimonas marina</name>
    <dbReference type="NCBI Taxonomy" id="2714601"/>
    <lineage>
        <taxon>Bacteria</taxon>
        <taxon>Pseudomonadati</taxon>
        <taxon>Pseudomonadota</taxon>
        <taxon>Gammaproteobacteria</taxon>
        <taxon>Nevskiales</taxon>
        <taxon>Nevskiaceae</taxon>
        <taxon>Solimonas</taxon>
    </lineage>
</organism>
<dbReference type="RefSeq" id="WP_168146820.1">
    <property type="nucleotide sequence ID" value="NZ_JAAVXB010000002.1"/>
</dbReference>
<reference evidence="2" key="1">
    <citation type="submission" date="2020-03" db="EMBL/GenBank/DDBJ databases">
        <title>Solimonas marina sp. nov., isolated from deep seawater of the Pacific Ocean.</title>
        <authorList>
            <person name="Liu X."/>
            <person name="Lai Q."/>
            <person name="Sun F."/>
            <person name="Gai Y."/>
            <person name="Li G."/>
            <person name="Shao Z."/>
        </authorList>
    </citation>
    <scope>NUCLEOTIDE SEQUENCE</scope>
    <source>
        <strain evidence="2">C16B3</strain>
    </source>
</reference>
<sequence>MYEPYDEKAASAEDRVAWALCQIIDDDAPMRWTRYRGVANCIAAIPSVMADLQELRDQKRSNTSLTGGCAAQEKPDADR</sequence>
<evidence type="ECO:0000256" key="1">
    <source>
        <dbReference type="SAM" id="MobiDB-lite"/>
    </source>
</evidence>
<evidence type="ECO:0000313" key="2">
    <source>
        <dbReference type="EMBL" id="NKF21564.1"/>
    </source>
</evidence>
<name>A0A970B7T6_9GAMM</name>
<proteinExistence type="predicted"/>
<gene>
    <name evidence="2" type="ORF">G7Y82_04485</name>
</gene>
<comment type="caution">
    <text evidence="2">The sequence shown here is derived from an EMBL/GenBank/DDBJ whole genome shotgun (WGS) entry which is preliminary data.</text>
</comment>
<dbReference type="Proteomes" id="UP000653472">
    <property type="component" value="Unassembled WGS sequence"/>
</dbReference>
<feature type="region of interest" description="Disordered" evidence="1">
    <location>
        <begin position="59"/>
        <end position="79"/>
    </location>
</feature>